<reference evidence="3 4" key="1">
    <citation type="submission" date="2019-12" db="EMBL/GenBank/DDBJ databases">
        <title>Devosia maris sp. nov., isolated from the deep seawater.</title>
        <authorList>
            <person name="Liu Y."/>
        </authorList>
    </citation>
    <scope>NUCLEOTIDE SEQUENCE [LARGE SCALE GENOMIC DNA]</scope>
    <source>
        <strain evidence="3 4">L53-10-65</strain>
    </source>
</reference>
<dbReference type="GO" id="GO:0016887">
    <property type="term" value="F:ATP hydrolysis activity"/>
    <property type="evidence" value="ECO:0007669"/>
    <property type="project" value="InterPro"/>
</dbReference>
<dbReference type="Gene3D" id="3.40.50.300">
    <property type="entry name" value="P-loop containing nucleotide triphosphate hydrolases"/>
    <property type="match status" value="1"/>
</dbReference>
<dbReference type="InterPro" id="IPR027417">
    <property type="entry name" value="P-loop_NTPase"/>
</dbReference>
<feature type="compositionally biased region" description="Basic residues" evidence="1">
    <location>
        <begin position="64"/>
        <end position="74"/>
    </location>
</feature>
<dbReference type="AlphaFoldDB" id="A0A7X3FPJ4"/>
<proteinExistence type="predicted"/>
<dbReference type="EMBL" id="WQRF01000001">
    <property type="protein sequence ID" value="MVS98414.1"/>
    <property type="molecule type" value="Genomic_DNA"/>
</dbReference>
<feature type="domain" description="AAA+ ATPase" evidence="2">
    <location>
        <begin position="179"/>
        <end position="329"/>
    </location>
</feature>
<keyword evidence="4" id="KW-1185">Reference proteome</keyword>
<dbReference type="SUPFAM" id="SSF52540">
    <property type="entry name" value="P-loop containing nucleoside triphosphate hydrolases"/>
    <property type="match status" value="1"/>
</dbReference>
<dbReference type="Proteomes" id="UP000438106">
    <property type="component" value="Unassembled WGS sequence"/>
</dbReference>
<dbReference type="GO" id="GO:0004176">
    <property type="term" value="F:ATP-dependent peptidase activity"/>
    <property type="evidence" value="ECO:0007669"/>
    <property type="project" value="InterPro"/>
</dbReference>
<sequence length="386" mass="42863">MMTTSDNDDGPKKPPTTDPQFCAEPEQPAEDLPVAEIDEPGLLDSLIGDDDIDLADDRRDHERRLRQHQIRRQHRDAPPLGKPRIVRLNHTLTPVLGVCARPDFGSKERRGGADERHRELAKFHHDLSERMTLEGPRSFDALELLIANFYDSCPGFRDLAMAIWASAAQALQDGAVWFSMQPTLVVSEPGTGKTHAARKLAELSGLPLIYIDGSSLSSSAELISSDVVFQSARPSAIVEGLARHRVANPLVVIDEVDKLHDMAEGGFANLSEALIGLIDRTVARHHKDKYLQAEIDLSHVNFLLLANNLSRVARPVVDRCRVIQMQRPTAYEILAVAKKEIARRKLEPDLLSVLEKAAHKGQIKSLRKLHKALDAASGSRTRRLLH</sequence>
<evidence type="ECO:0000313" key="3">
    <source>
        <dbReference type="EMBL" id="MVS98414.1"/>
    </source>
</evidence>
<dbReference type="InterPro" id="IPR003959">
    <property type="entry name" value="ATPase_AAA_core"/>
</dbReference>
<dbReference type="GO" id="GO:0004252">
    <property type="term" value="F:serine-type endopeptidase activity"/>
    <property type="evidence" value="ECO:0007669"/>
    <property type="project" value="InterPro"/>
</dbReference>
<dbReference type="InterPro" id="IPR003593">
    <property type="entry name" value="AAA+_ATPase"/>
</dbReference>
<dbReference type="SMART" id="SM00382">
    <property type="entry name" value="AAA"/>
    <property type="match status" value="1"/>
</dbReference>
<dbReference type="PANTHER" id="PTHR43718">
    <property type="entry name" value="LON PROTEASE"/>
    <property type="match status" value="1"/>
</dbReference>
<dbReference type="Pfam" id="PF00004">
    <property type="entry name" value="AAA"/>
    <property type="match status" value="1"/>
</dbReference>
<feature type="region of interest" description="Disordered" evidence="1">
    <location>
        <begin position="1"/>
        <end position="32"/>
    </location>
</feature>
<name>A0A7X3FPJ4_9HYPH</name>
<gene>
    <name evidence="3" type="ORF">GO014_05180</name>
</gene>
<evidence type="ECO:0000259" key="2">
    <source>
        <dbReference type="SMART" id="SM00382"/>
    </source>
</evidence>
<feature type="region of interest" description="Disordered" evidence="1">
    <location>
        <begin position="63"/>
        <end position="82"/>
    </location>
</feature>
<evidence type="ECO:0000256" key="1">
    <source>
        <dbReference type="SAM" id="MobiDB-lite"/>
    </source>
</evidence>
<dbReference type="GO" id="GO:0006515">
    <property type="term" value="P:protein quality control for misfolded or incompletely synthesized proteins"/>
    <property type="evidence" value="ECO:0007669"/>
    <property type="project" value="TreeGrafter"/>
</dbReference>
<comment type="caution">
    <text evidence="3">The sequence shown here is derived from an EMBL/GenBank/DDBJ whole genome shotgun (WGS) entry which is preliminary data.</text>
</comment>
<dbReference type="GO" id="GO:0005524">
    <property type="term" value="F:ATP binding"/>
    <property type="evidence" value="ECO:0007669"/>
    <property type="project" value="InterPro"/>
</dbReference>
<organism evidence="3 4">
    <name type="scientific">Devosia marina</name>
    <dbReference type="NCBI Taxonomy" id="2683198"/>
    <lineage>
        <taxon>Bacteria</taxon>
        <taxon>Pseudomonadati</taxon>
        <taxon>Pseudomonadota</taxon>
        <taxon>Alphaproteobacteria</taxon>
        <taxon>Hyphomicrobiales</taxon>
        <taxon>Devosiaceae</taxon>
        <taxon>Devosia</taxon>
    </lineage>
</organism>
<evidence type="ECO:0000313" key="4">
    <source>
        <dbReference type="Proteomes" id="UP000438106"/>
    </source>
</evidence>
<accession>A0A7X3FPJ4</accession>
<protein>
    <submittedName>
        <fullName evidence="3">AAA family ATPase</fullName>
    </submittedName>
</protein>
<dbReference type="InterPro" id="IPR027065">
    <property type="entry name" value="Lon_Prtase"/>
</dbReference>
<dbReference type="PANTHER" id="PTHR43718:SF2">
    <property type="entry name" value="LON PROTEASE HOMOLOG, MITOCHONDRIAL"/>
    <property type="match status" value="1"/>
</dbReference>